<evidence type="ECO:0000256" key="3">
    <source>
        <dbReference type="ARBA" id="ARBA00023125"/>
    </source>
</evidence>
<name>A0A367FSP8_9FIRM</name>
<comment type="similarity">
    <text evidence="1">Belongs to the LysR transcriptional regulatory family.</text>
</comment>
<keyword evidence="3" id="KW-0238">DNA-binding</keyword>
<dbReference type="InterPro" id="IPR036390">
    <property type="entry name" value="WH_DNA-bd_sf"/>
</dbReference>
<dbReference type="InterPro" id="IPR000847">
    <property type="entry name" value="LysR_HTH_N"/>
</dbReference>
<comment type="caution">
    <text evidence="6">The sequence shown here is derived from an EMBL/GenBank/DDBJ whole genome shotgun (WGS) entry which is preliminary data.</text>
</comment>
<organism evidence="6 7">
    <name type="scientific">Blautia obeum</name>
    <dbReference type="NCBI Taxonomy" id="40520"/>
    <lineage>
        <taxon>Bacteria</taxon>
        <taxon>Bacillati</taxon>
        <taxon>Bacillota</taxon>
        <taxon>Clostridia</taxon>
        <taxon>Lachnospirales</taxon>
        <taxon>Lachnospiraceae</taxon>
        <taxon>Blautia</taxon>
    </lineage>
</organism>
<dbReference type="AlphaFoldDB" id="A0A367FSP8"/>
<dbReference type="EMBL" id="PSQG01000061">
    <property type="protein sequence ID" value="RCH41472.1"/>
    <property type="molecule type" value="Genomic_DNA"/>
</dbReference>
<dbReference type="CDD" id="cd05466">
    <property type="entry name" value="PBP2_LTTR_substrate"/>
    <property type="match status" value="1"/>
</dbReference>
<evidence type="ECO:0000256" key="1">
    <source>
        <dbReference type="ARBA" id="ARBA00009437"/>
    </source>
</evidence>
<feature type="domain" description="HTH lysR-type" evidence="5">
    <location>
        <begin position="3"/>
        <end position="60"/>
    </location>
</feature>
<keyword evidence="4" id="KW-0804">Transcription</keyword>
<evidence type="ECO:0000256" key="2">
    <source>
        <dbReference type="ARBA" id="ARBA00023015"/>
    </source>
</evidence>
<dbReference type="GO" id="GO:0000976">
    <property type="term" value="F:transcription cis-regulatory region binding"/>
    <property type="evidence" value="ECO:0007669"/>
    <property type="project" value="TreeGrafter"/>
</dbReference>
<dbReference type="Pfam" id="PF00126">
    <property type="entry name" value="HTH_1"/>
    <property type="match status" value="1"/>
</dbReference>
<dbReference type="Proteomes" id="UP000253208">
    <property type="component" value="Unassembled WGS sequence"/>
</dbReference>
<evidence type="ECO:0000313" key="6">
    <source>
        <dbReference type="EMBL" id="RCH41472.1"/>
    </source>
</evidence>
<gene>
    <name evidence="6" type="ORF">C4886_18010</name>
</gene>
<dbReference type="PANTHER" id="PTHR30126:SF64">
    <property type="entry name" value="HTH-TYPE TRANSCRIPTIONAL REGULATOR CITR"/>
    <property type="match status" value="1"/>
</dbReference>
<keyword evidence="2" id="KW-0805">Transcription regulation</keyword>
<evidence type="ECO:0000313" key="7">
    <source>
        <dbReference type="Proteomes" id="UP000253208"/>
    </source>
</evidence>
<protein>
    <submittedName>
        <fullName evidence="6">LysR family transcriptional regulator</fullName>
    </submittedName>
</protein>
<sequence length="298" mass="34215">MQDNLSLYHIFYTVARTGSISHSSRNLYISQPAISKAIQKLEQNLDTVLFKRSSRGVTLTPDGELLFEKVKEALSLLDEGENSIRHNRSRDIPKLRLGASSTLTRYVLLSHLENYIARFPHVRITISCQSTYQTLQLLDEEKIDLGLIGRPQKLRGYYFQPLLKIQDTFVCTQQYLENQKKLYPDEPLIQAATFMMLDEDNITRQTVNTQLKEHHVELSHILEVTTMDLLIQFAEIGLGIACVIRDFVKKELEEGTLVEVPVGFSFPLREIGFVCRQKDADLTLIAPFFDDETEHPDK</sequence>
<dbReference type="InterPro" id="IPR036388">
    <property type="entry name" value="WH-like_DNA-bd_sf"/>
</dbReference>
<evidence type="ECO:0000256" key="4">
    <source>
        <dbReference type="ARBA" id="ARBA00023163"/>
    </source>
</evidence>
<accession>A0A367FSP8</accession>
<dbReference type="SUPFAM" id="SSF46785">
    <property type="entry name" value="Winged helix' DNA-binding domain"/>
    <property type="match status" value="1"/>
</dbReference>
<reference evidence="6 7" key="1">
    <citation type="submission" date="2018-02" db="EMBL/GenBank/DDBJ databases">
        <title>Complete genome sequencing of Faecalibacterium prausnitzii strains isolated from the human gut.</title>
        <authorList>
            <person name="Fitzgerald B.C."/>
            <person name="Shkoporov A.N."/>
            <person name="Ross P.R."/>
            <person name="Hill C."/>
        </authorList>
    </citation>
    <scope>NUCLEOTIDE SEQUENCE [LARGE SCALE GENOMIC DNA]</scope>
    <source>
        <strain evidence="6 7">APC942/31-1</strain>
    </source>
</reference>
<dbReference type="PROSITE" id="PS50931">
    <property type="entry name" value="HTH_LYSR"/>
    <property type="match status" value="1"/>
</dbReference>
<dbReference type="Pfam" id="PF03466">
    <property type="entry name" value="LysR_substrate"/>
    <property type="match status" value="1"/>
</dbReference>
<dbReference type="SUPFAM" id="SSF53850">
    <property type="entry name" value="Periplasmic binding protein-like II"/>
    <property type="match status" value="1"/>
</dbReference>
<dbReference type="Gene3D" id="1.10.10.10">
    <property type="entry name" value="Winged helix-like DNA-binding domain superfamily/Winged helix DNA-binding domain"/>
    <property type="match status" value="1"/>
</dbReference>
<evidence type="ECO:0000259" key="5">
    <source>
        <dbReference type="PROSITE" id="PS50931"/>
    </source>
</evidence>
<dbReference type="PANTHER" id="PTHR30126">
    <property type="entry name" value="HTH-TYPE TRANSCRIPTIONAL REGULATOR"/>
    <property type="match status" value="1"/>
</dbReference>
<dbReference type="InterPro" id="IPR005119">
    <property type="entry name" value="LysR_subst-bd"/>
</dbReference>
<dbReference type="PRINTS" id="PR00039">
    <property type="entry name" value="HTHLYSR"/>
</dbReference>
<dbReference type="RefSeq" id="WP_114002948.1">
    <property type="nucleotide sequence ID" value="NZ_PSQG01000061.1"/>
</dbReference>
<dbReference type="FunFam" id="1.10.10.10:FF:000001">
    <property type="entry name" value="LysR family transcriptional regulator"/>
    <property type="match status" value="1"/>
</dbReference>
<proteinExistence type="inferred from homology"/>
<dbReference type="GO" id="GO:0003700">
    <property type="term" value="F:DNA-binding transcription factor activity"/>
    <property type="evidence" value="ECO:0007669"/>
    <property type="project" value="InterPro"/>
</dbReference>
<dbReference type="Gene3D" id="3.40.190.10">
    <property type="entry name" value="Periplasmic binding protein-like II"/>
    <property type="match status" value="2"/>
</dbReference>